<dbReference type="Proteomes" id="UP000019118">
    <property type="component" value="Unassembled WGS sequence"/>
</dbReference>
<reference evidence="5" key="2">
    <citation type="submission" date="2024-08" db="UniProtKB">
        <authorList>
            <consortium name="EnsemblMetazoa"/>
        </authorList>
    </citation>
    <scope>IDENTIFICATION</scope>
</reference>
<sequence>MQFQVLLLAVVVGVAACARLDNSYLPPTQSQSPSNSYLPPNSNPSFRGAGPSSSGAKQIPILKFAAENEGEGTYRYNYETGNSITAEEQGEARGDGTRAHGSYSYTAPDGQHISVTYTADENGFVPQGSHIPTPPPIPEAILKSLQENAAAEARGVFDDGQYHGEGLNEGQYQGEGQGSDGFARNTAGSGSFGSNAASVGGFGRNTGSSGSFGSNGASSGPYAANGGYRY</sequence>
<evidence type="ECO:0000256" key="4">
    <source>
        <dbReference type="SAM" id="SignalP"/>
    </source>
</evidence>
<organism evidence="5 6">
    <name type="scientific">Dendroctonus ponderosae</name>
    <name type="common">Mountain pine beetle</name>
    <dbReference type="NCBI Taxonomy" id="77166"/>
    <lineage>
        <taxon>Eukaryota</taxon>
        <taxon>Metazoa</taxon>
        <taxon>Ecdysozoa</taxon>
        <taxon>Arthropoda</taxon>
        <taxon>Hexapoda</taxon>
        <taxon>Insecta</taxon>
        <taxon>Pterygota</taxon>
        <taxon>Neoptera</taxon>
        <taxon>Endopterygota</taxon>
        <taxon>Coleoptera</taxon>
        <taxon>Polyphaga</taxon>
        <taxon>Cucujiformia</taxon>
        <taxon>Curculionidae</taxon>
        <taxon>Scolytinae</taxon>
        <taxon>Dendroctonus</taxon>
    </lineage>
</organism>
<dbReference type="Pfam" id="PF00379">
    <property type="entry name" value="Chitin_bind_4"/>
    <property type="match status" value="1"/>
</dbReference>
<evidence type="ECO:0000256" key="1">
    <source>
        <dbReference type="ARBA" id="ARBA00022460"/>
    </source>
</evidence>
<feature type="compositionally biased region" description="Low complexity" evidence="3">
    <location>
        <begin position="187"/>
        <end position="220"/>
    </location>
</feature>
<keyword evidence="1 2" id="KW-0193">Cuticle</keyword>
<proteinExistence type="predicted"/>
<dbReference type="PROSITE" id="PS51155">
    <property type="entry name" value="CHIT_BIND_RR_2"/>
    <property type="match status" value="1"/>
</dbReference>
<feature type="chain" id="PRO_5044006355" evidence="4">
    <location>
        <begin position="18"/>
        <end position="230"/>
    </location>
</feature>
<dbReference type="KEGG" id="dpa:109538867"/>
<feature type="compositionally biased region" description="Low complexity" evidence="3">
    <location>
        <begin position="30"/>
        <end position="45"/>
    </location>
</feature>
<dbReference type="GO" id="GO:0062129">
    <property type="term" value="C:chitin-based extracellular matrix"/>
    <property type="evidence" value="ECO:0007669"/>
    <property type="project" value="TreeGrafter"/>
</dbReference>
<dbReference type="PANTHER" id="PTHR10380">
    <property type="entry name" value="CUTICLE PROTEIN"/>
    <property type="match status" value="1"/>
</dbReference>
<evidence type="ECO:0000313" key="5">
    <source>
        <dbReference type="EnsemblMetazoa" id="XP_019761849.1"/>
    </source>
</evidence>
<accession>A0AAR5PLD8</accession>
<dbReference type="InterPro" id="IPR050468">
    <property type="entry name" value="Cuticle_Struct_Prot"/>
</dbReference>
<evidence type="ECO:0000256" key="2">
    <source>
        <dbReference type="PROSITE-ProRule" id="PRU00497"/>
    </source>
</evidence>
<keyword evidence="4" id="KW-0732">Signal</keyword>
<dbReference type="InterPro" id="IPR031311">
    <property type="entry name" value="CHIT_BIND_RR_consensus"/>
</dbReference>
<dbReference type="InterPro" id="IPR000618">
    <property type="entry name" value="Insect_cuticle"/>
</dbReference>
<protein>
    <submittedName>
        <fullName evidence="5">Uncharacterized protein</fullName>
    </submittedName>
</protein>
<feature type="region of interest" description="Disordered" evidence="3">
    <location>
        <begin position="159"/>
        <end position="230"/>
    </location>
</feature>
<dbReference type="GO" id="GO:0008010">
    <property type="term" value="F:structural constituent of chitin-based larval cuticle"/>
    <property type="evidence" value="ECO:0007669"/>
    <property type="project" value="TreeGrafter"/>
</dbReference>
<keyword evidence="6" id="KW-1185">Reference proteome</keyword>
<dbReference type="AlphaFoldDB" id="A0AAR5PLD8"/>
<dbReference type="PROSITE" id="PS00233">
    <property type="entry name" value="CHIT_BIND_RR_1"/>
    <property type="match status" value="1"/>
</dbReference>
<feature type="region of interest" description="Disordered" evidence="3">
    <location>
        <begin position="25"/>
        <end position="56"/>
    </location>
</feature>
<gene>
    <name evidence="5" type="primary">109538867</name>
</gene>
<dbReference type="PANTHER" id="PTHR10380:SF173">
    <property type="entry name" value="CUTICULAR PROTEIN 47EF, ISOFORM C-RELATED"/>
    <property type="match status" value="1"/>
</dbReference>
<evidence type="ECO:0000313" key="6">
    <source>
        <dbReference type="Proteomes" id="UP000019118"/>
    </source>
</evidence>
<dbReference type="PRINTS" id="PR00947">
    <property type="entry name" value="CUTICLE"/>
</dbReference>
<feature type="signal peptide" evidence="4">
    <location>
        <begin position="1"/>
        <end position="17"/>
    </location>
</feature>
<dbReference type="EnsemblMetazoa" id="XM_019906290.1">
    <property type="protein sequence ID" value="XP_019761849.1"/>
    <property type="gene ID" value="LOC109538867"/>
</dbReference>
<evidence type="ECO:0000256" key="3">
    <source>
        <dbReference type="SAM" id="MobiDB-lite"/>
    </source>
</evidence>
<name>A0AAR5PLD8_DENPD</name>
<reference evidence="6" key="1">
    <citation type="journal article" date="2013" name="Genome Biol.">
        <title>Draft genome of the mountain pine beetle, Dendroctonus ponderosae Hopkins, a major forest pest.</title>
        <authorList>
            <person name="Keeling C.I."/>
            <person name="Yuen M.M."/>
            <person name="Liao N.Y."/>
            <person name="Docking T.R."/>
            <person name="Chan S.K."/>
            <person name="Taylor G.A."/>
            <person name="Palmquist D.L."/>
            <person name="Jackman S.D."/>
            <person name="Nguyen A."/>
            <person name="Li M."/>
            <person name="Henderson H."/>
            <person name="Janes J.K."/>
            <person name="Zhao Y."/>
            <person name="Pandoh P."/>
            <person name="Moore R."/>
            <person name="Sperling F.A."/>
            <person name="Huber D.P."/>
            <person name="Birol I."/>
            <person name="Jones S.J."/>
            <person name="Bohlmann J."/>
        </authorList>
    </citation>
    <scope>NUCLEOTIDE SEQUENCE</scope>
</reference>